<dbReference type="EMBL" id="KM974184">
    <property type="protein sequence ID" value="AIX13182.1"/>
    <property type="molecule type" value="Genomic_DNA"/>
</dbReference>
<evidence type="ECO:0000313" key="3">
    <source>
        <dbReference type="Proteomes" id="UP000030328"/>
    </source>
</evidence>
<accession>A0A0A0YRH1</accession>
<evidence type="ECO:0000313" key="2">
    <source>
        <dbReference type="EMBL" id="AIX13182.1"/>
    </source>
</evidence>
<reference evidence="2 3" key="1">
    <citation type="submission" date="2014-10" db="EMBL/GenBank/DDBJ databases">
        <authorList>
            <person name="Yang M."/>
            <person name="Han W."/>
        </authorList>
    </citation>
    <scope>NUCLEOTIDE SEQUENCE [LARGE SCALE GENOMIC DNA]</scope>
</reference>
<gene>
    <name evidence="2" type="ORF">YH6_029</name>
</gene>
<name>A0A0A0YRH1_9CAUD</name>
<evidence type="ECO:0000256" key="1">
    <source>
        <dbReference type="SAM" id="Phobius"/>
    </source>
</evidence>
<keyword evidence="1" id="KW-1133">Transmembrane helix</keyword>
<protein>
    <submittedName>
        <fullName evidence="2">Putative membrane protein</fullName>
    </submittedName>
</protein>
<organism evidence="2 3">
    <name type="scientific">Pseudomonas phage YH6</name>
    <dbReference type="NCBI Taxonomy" id="1566995"/>
    <lineage>
        <taxon>Viruses</taxon>
        <taxon>Duplodnaviria</taxon>
        <taxon>Heunggongvirae</taxon>
        <taxon>Uroviricota</taxon>
        <taxon>Caudoviricetes</taxon>
        <taxon>Schitoviridae</taxon>
        <taxon>Migulavirinae</taxon>
        <taxon>Litunavirus</taxon>
        <taxon>Litunavirus Yh6</taxon>
    </lineage>
</organism>
<sequence>MRKSYLKFLDTMAWIAAILVFVVVAVAALTVYNGLVALLVMLGAAVGIGMTFGFWFLGYGIYEELQKLNARTKV</sequence>
<keyword evidence="1" id="KW-0472">Membrane</keyword>
<dbReference type="RefSeq" id="YP_009152529.1">
    <property type="nucleotide sequence ID" value="NC_027388.1"/>
</dbReference>
<feature type="transmembrane region" description="Helical" evidence="1">
    <location>
        <begin position="38"/>
        <end position="62"/>
    </location>
</feature>
<dbReference type="KEGG" id="vg:24724926"/>
<feature type="transmembrane region" description="Helical" evidence="1">
    <location>
        <begin position="12"/>
        <end position="32"/>
    </location>
</feature>
<keyword evidence="1" id="KW-0812">Transmembrane</keyword>
<dbReference type="Proteomes" id="UP000030328">
    <property type="component" value="Segment"/>
</dbReference>
<dbReference type="GeneID" id="24724926"/>
<keyword evidence="3" id="KW-1185">Reference proteome</keyword>
<proteinExistence type="predicted"/>